<dbReference type="GO" id="GO:0016787">
    <property type="term" value="F:hydrolase activity"/>
    <property type="evidence" value="ECO:0007669"/>
    <property type="project" value="UniProtKB-KW"/>
</dbReference>
<accession>A0A174V433</accession>
<evidence type="ECO:0000313" key="2">
    <source>
        <dbReference type="EMBL" id="MUB62675.1"/>
    </source>
</evidence>
<dbReference type="InterPro" id="IPR050266">
    <property type="entry name" value="AB_hydrolase_sf"/>
</dbReference>
<evidence type="ECO:0000313" key="4">
    <source>
        <dbReference type="Proteomes" id="UP000263014"/>
    </source>
</evidence>
<dbReference type="RefSeq" id="WP_055650791.1">
    <property type="nucleotide sequence ID" value="NZ_CABJBJ010000011.1"/>
</dbReference>
<dbReference type="InterPro" id="IPR000073">
    <property type="entry name" value="AB_hydrolase_1"/>
</dbReference>
<dbReference type="PANTHER" id="PTHR43798:SF6">
    <property type="entry name" value="HYDROLASE, PUTATIVE (AFU_ORTHOLOGUE AFUA_4G13070)-RELATED"/>
    <property type="match status" value="1"/>
</dbReference>
<sequence>MFYSYKNMKLHYEMIGDGKPIIILHGLGCDWTLMKSCLEPIFDTQFNYKRIYIDLPGMGQSAASLEYAASDYILEILISFIRNLDLQNFLLIGESYGGYLARGILARQFKDVDGMMLLCPVIEPDHSKRTLPLTDIFFSDEKYLNTLTDTERTDFCEYSVLANQYTHQRYKNEVLAGLVLADNNFINILENNYEFSFNADEIIRDITYQKPVLFICGKQDKCVGYQDAWRLTESYSRATFSVLDMAGHNLQIEQPHLFNELVIDWLLRIEQE</sequence>
<evidence type="ECO:0000259" key="1">
    <source>
        <dbReference type="Pfam" id="PF00561"/>
    </source>
</evidence>
<dbReference type="OrthoDB" id="9775557at2"/>
<dbReference type="InterPro" id="IPR029058">
    <property type="entry name" value="AB_hydrolase_fold"/>
</dbReference>
<reference evidence="3 4" key="1">
    <citation type="submission" date="2018-08" db="EMBL/GenBank/DDBJ databases">
        <title>A genome reference for cultivated species of the human gut microbiota.</title>
        <authorList>
            <person name="Zou Y."/>
            <person name="Xue W."/>
            <person name="Luo G."/>
        </authorList>
    </citation>
    <scope>NUCLEOTIDE SEQUENCE [LARGE SCALE GENOMIC DNA]</scope>
    <source>
        <strain evidence="3 4">TM09-12</strain>
    </source>
</reference>
<dbReference type="Proteomes" id="UP000263014">
    <property type="component" value="Unassembled WGS sequence"/>
</dbReference>
<dbReference type="Pfam" id="PF00561">
    <property type="entry name" value="Abhydrolase_1"/>
    <property type="match status" value="1"/>
</dbReference>
<dbReference type="GeneID" id="93150314"/>
<dbReference type="PANTHER" id="PTHR43798">
    <property type="entry name" value="MONOACYLGLYCEROL LIPASE"/>
    <property type="match status" value="1"/>
</dbReference>
<evidence type="ECO:0000313" key="5">
    <source>
        <dbReference type="Proteomes" id="UP000434223"/>
    </source>
</evidence>
<dbReference type="EMBL" id="WNME01000003">
    <property type="protein sequence ID" value="MUB62675.1"/>
    <property type="molecule type" value="Genomic_DNA"/>
</dbReference>
<evidence type="ECO:0000313" key="3">
    <source>
        <dbReference type="EMBL" id="RGJ06065.1"/>
    </source>
</evidence>
<name>A0A174V433_9FIRM</name>
<dbReference type="EMBL" id="QSON01000003">
    <property type="protein sequence ID" value="RGJ06065.1"/>
    <property type="molecule type" value="Genomic_DNA"/>
</dbReference>
<dbReference type="Gene3D" id="3.40.50.1820">
    <property type="entry name" value="alpha/beta hydrolase"/>
    <property type="match status" value="1"/>
</dbReference>
<dbReference type="AlphaFoldDB" id="A0A174V433"/>
<feature type="domain" description="AB hydrolase-1" evidence="1">
    <location>
        <begin position="19"/>
        <end position="255"/>
    </location>
</feature>
<dbReference type="SUPFAM" id="SSF53474">
    <property type="entry name" value="alpha/beta-Hydrolases"/>
    <property type="match status" value="1"/>
</dbReference>
<dbReference type="PRINTS" id="PR00111">
    <property type="entry name" value="ABHYDROLASE"/>
</dbReference>
<organism evidence="2 5">
    <name type="scientific">Hungatella hathewayi</name>
    <dbReference type="NCBI Taxonomy" id="154046"/>
    <lineage>
        <taxon>Bacteria</taxon>
        <taxon>Bacillati</taxon>
        <taxon>Bacillota</taxon>
        <taxon>Clostridia</taxon>
        <taxon>Lachnospirales</taxon>
        <taxon>Lachnospiraceae</taxon>
        <taxon>Hungatella</taxon>
    </lineage>
</organism>
<reference evidence="2 5" key="2">
    <citation type="submission" date="2019-09" db="EMBL/GenBank/DDBJ databases">
        <title>Draft genome sequencing of Hungatella hathewayi 123Y-2.</title>
        <authorList>
            <person name="Lv Q."/>
            <person name="Li S."/>
        </authorList>
    </citation>
    <scope>NUCLEOTIDE SEQUENCE [LARGE SCALE GENOMIC DNA]</scope>
    <source>
        <strain evidence="2 5">123Y-2</strain>
    </source>
</reference>
<comment type="caution">
    <text evidence="2">The sequence shown here is derived from an EMBL/GenBank/DDBJ whole genome shotgun (WGS) entry which is preliminary data.</text>
</comment>
<dbReference type="Proteomes" id="UP000434223">
    <property type="component" value="Unassembled WGS sequence"/>
</dbReference>
<protein>
    <submittedName>
        <fullName evidence="2">Alpha/beta fold hydrolase</fullName>
    </submittedName>
    <submittedName>
        <fullName evidence="3">Alpha/beta hydrolase</fullName>
    </submittedName>
</protein>
<keyword evidence="2" id="KW-0378">Hydrolase</keyword>
<proteinExistence type="predicted"/>
<gene>
    <name evidence="3" type="ORF">DXD79_08670</name>
    <name evidence="2" type="ORF">GNE07_06310</name>
</gene>